<dbReference type="InterPro" id="IPR036386">
    <property type="entry name" value="HscB_C_sf"/>
</dbReference>
<dbReference type="GO" id="GO:0001671">
    <property type="term" value="F:ATPase activator activity"/>
    <property type="evidence" value="ECO:0007669"/>
    <property type="project" value="InterPro"/>
</dbReference>
<dbReference type="GO" id="GO:0051087">
    <property type="term" value="F:protein-folding chaperone binding"/>
    <property type="evidence" value="ECO:0007669"/>
    <property type="project" value="InterPro"/>
</dbReference>
<dbReference type="SUPFAM" id="SSF46565">
    <property type="entry name" value="Chaperone J-domain"/>
    <property type="match status" value="1"/>
</dbReference>
<dbReference type="HAMAP" id="MF_00682">
    <property type="entry name" value="HscB"/>
    <property type="match status" value="1"/>
</dbReference>
<dbReference type="SUPFAM" id="SSF47144">
    <property type="entry name" value="HSC20 (HSCB), C-terminal oligomerisation domain"/>
    <property type="match status" value="1"/>
</dbReference>
<evidence type="ECO:0000256" key="2">
    <source>
        <dbReference type="ARBA" id="ARBA00023186"/>
    </source>
</evidence>
<dbReference type="GO" id="GO:1990230">
    <property type="term" value="C:iron-sulfur cluster transfer complex"/>
    <property type="evidence" value="ECO:0007669"/>
    <property type="project" value="TreeGrafter"/>
</dbReference>
<dbReference type="GO" id="GO:0051259">
    <property type="term" value="P:protein complex oligomerization"/>
    <property type="evidence" value="ECO:0007669"/>
    <property type="project" value="InterPro"/>
</dbReference>
<dbReference type="Gene3D" id="1.10.287.110">
    <property type="entry name" value="DnaJ domain"/>
    <property type="match status" value="1"/>
</dbReference>
<dbReference type="InterPro" id="IPR036869">
    <property type="entry name" value="J_dom_sf"/>
</dbReference>
<gene>
    <name evidence="4 6" type="primary">hscB</name>
    <name evidence="6" type="ORF">NMK_1701</name>
</gene>
<dbReference type="InterPro" id="IPR001623">
    <property type="entry name" value="DnaJ_domain"/>
</dbReference>
<evidence type="ECO:0000313" key="7">
    <source>
        <dbReference type="Proteomes" id="UP000245081"/>
    </source>
</evidence>
<accession>A0A2R5FBS1</accession>
<reference evidence="6 7" key="1">
    <citation type="journal article" date="2018" name="Environ. Microbiol.">
        <title>Isolation and genomic characterization of Novimethylophilus kurashikiensis gen. nov. sp. nov., a new lanthanide-dependent methylotrophic species of Methylophilaceae.</title>
        <authorList>
            <person name="Lv H."/>
            <person name="Sahin N."/>
            <person name="Tani A."/>
        </authorList>
    </citation>
    <scope>NUCLEOTIDE SEQUENCE [LARGE SCALE GENOMIC DNA]</scope>
    <source>
        <strain evidence="6 7">La2-4</strain>
    </source>
</reference>
<name>A0A2R5FBS1_9PROT</name>
<dbReference type="Gene3D" id="1.20.1280.20">
    <property type="entry name" value="HscB, C-terminal domain"/>
    <property type="match status" value="1"/>
</dbReference>
<dbReference type="NCBIfam" id="TIGR00714">
    <property type="entry name" value="hscB"/>
    <property type="match status" value="1"/>
</dbReference>
<dbReference type="InterPro" id="IPR009073">
    <property type="entry name" value="HscB_oligo_C"/>
</dbReference>
<evidence type="ECO:0000256" key="1">
    <source>
        <dbReference type="ARBA" id="ARBA00010476"/>
    </source>
</evidence>
<dbReference type="NCBIfam" id="NF002935">
    <property type="entry name" value="PRK03578.1"/>
    <property type="match status" value="1"/>
</dbReference>
<dbReference type="RefSeq" id="WP_109015336.1">
    <property type="nucleotide sequence ID" value="NZ_BDOQ01000006.1"/>
</dbReference>
<dbReference type="GO" id="GO:0044571">
    <property type="term" value="P:[2Fe-2S] cluster assembly"/>
    <property type="evidence" value="ECO:0007669"/>
    <property type="project" value="InterPro"/>
</dbReference>
<dbReference type="Proteomes" id="UP000245081">
    <property type="component" value="Unassembled WGS sequence"/>
</dbReference>
<keyword evidence="2 4" id="KW-0143">Chaperone</keyword>
<sequence>MQRTYFELFGLPPAFNIDLARLDQAYRQLQAEVHPDRFVAASDTERRRSLQWATHANEAYQTLKNPLDRARYLLRLHGVDTQEESNTAMPPDFLMRQMEWREAIEEAQSATDVNALDALSRELRQESRDMQLALAGQLDSNADYSSASETVRKLRFLDKVQAEIDQAIEALEE</sequence>
<dbReference type="PANTHER" id="PTHR14021">
    <property type="entry name" value="IRON-SULFUR CLUSTER CO-CHAPERONE PROTEIN HSCB"/>
    <property type="match status" value="1"/>
</dbReference>
<proteinExistence type="inferred from homology"/>
<comment type="similarity">
    <text evidence="1 4">Belongs to the HscB family.</text>
</comment>
<comment type="function">
    <text evidence="3 4">Co-chaperone involved in the maturation of iron-sulfur cluster-containing proteins. Seems to help targeting proteins to be folded toward HscA.</text>
</comment>
<evidence type="ECO:0000259" key="5">
    <source>
        <dbReference type="PROSITE" id="PS50076"/>
    </source>
</evidence>
<comment type="caution">
    <text evidence="6">The sequence shown here is derived from an EMBL/GenBank/DDBJ whole genome shotgun (WGS) entry which is preliminary data.</text>
</comment>
<dbReference type="PANTHER" id="PTHR14021:SF15">
    <property type="entry name" value="IRON-SULFUR CLUSTER CO-CHAPERONE PROTEIN HSCB"/>
    <property type="match status" value="1"/>
</dbReference>
<dbReference type="CDD" id="cd06257">
    <property type="entry name" value="DnaJ"/>
    <property type="match status" value="1"/>
</dbReference>
<dbReference type="GO" id="GO:0006457">
    <property type="term" value="P:protein folding"/>
    <property type="evidence" value="ECO:0007669"/>
    <property type="project" value="UniProtKB-UniRule"/>
</dbReference>
<keyword evidence="7" id="KW-1185">Reference proteome</keyword>
<comment type="subunit">
    <text evidence="4">Interacts with HscA and stimulates its ATPase activity.</text>
</comment>
<dbReference type="SMART" id="SM00271">
    <property type="entry name" value="DnaJ"/>
    <property type="match status" value="1"/>
</dbReference>
<organism evidence="6 7">
    <name type="scientific">Novimethylophilus kurashikiensis</name>
    <dbReference type="NCBI Taxonomy" id="1825523"/>
    <lineage>
        <taxon>Bacteria</taxon>
        <taxon>Pseudomonadati</taxon>
        <taxon>Pseudomonadota</taxon>
        <taxon>Betaproteobacteria</taxon>
        <taxon>Nitrosomonadales</taxon>
        <taxon>Methylophilaceae</taxon>
        <taxon>Novimethylophilus</taxon>
    </lineage>
</organism>
<evidence type="ECO:0000256" key="3">
    <source>
        <dbReference type="ARBA" id="ARBA00025596"/>
    </source>
</evidence>
<dbReference type="OrthoDB" id="287587at2"/>
<dbReference type="EMBL" id="BDOQ01000006">
    <property type="protein sequence ID" value="GBG14141.1"/>
    <property type="molecule type" value="Genomic_DNA"/>
</dbReference>
<protein>
    <recommendedName>
        <fullName evidence="4">Co-chaperone protein HscB homolog</fullName>
    </recommendedName>
</protein>
<dbReference type="AlphaFoldDB" id="A0A2R5FBS1"/>
<evidence type="ECO:0000256" key="4">
    <source>
        <dbReference type="HAMAP-Rule" id="MF_00682"/>
    </source>
</evidence>
<dbReference type="InterPro" id="IPR004640">
    <property type="entry name" value="HscB"/>
</dbReference>
<dbReference type="Pfam" id="PF07743">
    <property type="entry name" value="HSCB_C"/>
    <property type="match status" value="1"/>
</dbReference>
<dbReference type="PROSITE" id="PS50076">
    <property type="entry name" value="DNAJ_2"/>
    <property type="match status" value="1"/>
</dbReference>
<evidence type="ECO:0000313" key="6">
    <source>
        <dbReference type="EMBL" id="GBG14141.1"/>
    </source>
</evidence>
<feature type="domain" description="J" evidence="5">
    <location>
        <begin position="4"/>
        <end position="76"/>
    </location>
</feature>